<dbReference type="Proteomes" id="UP000887540">
    <property type="component" value="Unplaced"/>
</dbReference>
<name>A0A914CBR9_9BILA</name>
<dbReference type="AlphaFoldDB" id="A0A914CBR9"/>
<proteinExistence type="predicted"/>
<dbReference type="WBParaSite" id="ACRNAN_Path_817.g3102.t1">
    <property type="protein sequence ID" value="ACRNAN_Path_817.g3102.t1"/>
    <property type="gene ID" value="ACRNAN_Path_817.g3102"/>
</dbReference>
<dbReference type="PANTHER" id="PTHR32122:SF1">
    <property type="entry name" value="TATA BOX-BINDING PROTEIN-ASSOCIATED FACTOR RNA POLYMERASE I SUBUNIT A"/>
    <property type="match status" value="1"/>
</dbReference>
<accession>A0A914CBR9</accession>
<dbReference type="InterPro" id="IPR052669">
    <property type="entry name" value="SL1/TIF-IB_Component"/>
</dbReference>
<keyword evidence="1" id="KW-1185">Reference proteome</keyword>
<organism evidence="1 2">
    <name type="scientific">Acrobeloides nanus</name>
    <dbReference type="NCBI Taxonomy" id="290746"/>
    <lineage>
        <taxon>Eukaryota</taxon>
        <taxon>Metazoa</taxon>
        <taxon>Ecdysozoa</taxon>
        <taxon>Nematoda</taxon>
        <taxon>Chromadorea</taxon>
        <taxon>Rhabditida</taxon>
        <taxon>Tylenchina</taxon>
        <taxon>Cephalobomorpha</taxon>
        <taxon>Cephaloboidea</taxon>
        <taxon>Cephalobidae</taxon>
        <taxon>Acrobeloides</taxon>
    </lineage>
</organism>
<sequence>MTTFLELRALIDLTCRTIERFEKQTTKNHKVLYQLIQNINIFGLGESFLHCDILKRFHEIILRHVYDLIYQYSFPVLPNIFFFLKDFEQIIKNRDKEIWRKAMFLPDLFVHRETHSIHDIAKFYTWKVFSTVDSIYHAVLDEDWESVQRIITEIDLAWCEGPYAHRYFNYTKVGYSLNFSQIFYAALQRLIQCDCSTDVIATRLVSMAHKFSITNWTNSNLVRKTPEFYLCEVLIFMITRELLTESVIMKEIRLLPLSEDLEYSNTLRIYNLVGDYLRWNKDGCMDDMKATELQRYFFYFVEGANDPYKYLMLFTPFVHLSKIVGVMEETVKLLREICVRTPWMLPFVCKILMEFGLDDFSGKLVEEILPSHQSLFQDRLLIKYIKPRLESPKSFGNTRKVIKENICHLLTYLDYGRNRMDENAWRSLETNLQMIDETPRWLCKMWEERKTWWPKFNSSQRRAKMSVEAEKARKNVMKMLENFNENNNG</sequence>
<protein>
    <submittedName>
        <fullName evidence="2">Uncharacterized protein</fullName>
    </submittedName>
</protein>
<evidence type="ECO:0000313" key="1">
    <source>
        <dbReference type="Proteomes" id="UP000887540"/>
    </source>
</evidence>
<evidence type="ECO:0000313" key="2">
    <source>
        <dbReference type="WBParaSite" id="ACRNAN_Path_817.g3102.t1"/>
    </source>
</evidence>
<reference evidence="2" key="1">
    <citation type="submission" date="2022-11" db="UniProtKB">
        <authorList>
            <consortium name="WormBaseParasite"/>
        </authorList>
    </citation>
    <scope>IDENTIFICATION</scope>
</reference>
<dbReference type="PANTHER" id="PTHR32122">
    <property type="entry name" value="TATA BOX-BINDING PROTEIN ASSOCIATED FACTOR RNA POLYMERASE I SUBUNIT A"/>
    <property type="match status" value="1"/>
</dbReference>